<dbReference type="PANTHER" id="PTHR11309">
    <property type="entry name" value="FRIZZLED"/>
    <property type="match status" value="1"/>
</dbReference>
<evidence type="ECO:0000256" key="5">
    <source>
        <dbReference type="ARBA" id="ARBA00022989"/>
    </source>
</evidence>
<feature type="chain" id="PRO_5043141222" evidence="11">
    <location>
        <begin position="24"/>
        <end position="888"/>
    </location>
</feature>
<dbReference type="Gene3D" id="1.20.1070.10">
    <property type="entry name" value="Rhodopsin 7-helix transmembrane proteins"/>
    <property type="match status" value="1"/>
</dbReference>
<dbReference type="STRING" id="70667.A0A183SMR4"/>
<evidence type="ECO:0000259" key="12">
    <source>
        <dbReference type="PROSITE" id="PS50038"/>
    </source>
</evidence>
<keyword evidence="11" id="KW-0732">Signal</keyword>
<dbReference type="Gene3D" id="1.10.2000.10">
    <property type="entry name" value="Frizzled cysteine-rich domain"/>
    <property type="match status" value="1"/>
</dbReference>
<dbReference type="Proteomes" id="UP000275846">
    <property type="component" value="Unassembled WGS sequence"/>
</dbReference>
<dbReference type="GO" id="GO:0017147">
    <property type="term" value="F:Wnt-protein binding"/>
    <property type="evidence" value="ECO:0007669"/>
    <property type="project" value="TreeGrafter"/>
</dbReference>
<evidence type="ECO:0000256" key="4">
    <source>
        <dbReference type="ARBA" id="ARBA00022692"/>
    </source>
</evidence>
<accession>A0A183SMR4</accession>
<dbReference type="Pfam" id="PF01534">
    <property type="entry name" value="Frizzled"/>
    <property type="match status" value="1"/>
</dbReference>
<gene>
    <name evidence="14" type="ORF">SSLN_LOCUS5512</name>
</gene>
<dbReference type="CDD" id="cd15035">
    <property type="entry name" value="7tmF_FZD5_FZD8-like"/>
    <property type="match status" value="1"/>
</dbReference>
<dbReference type="GO" id="GO:0042813">
    <property type="term" value="F:Wnt receptor activity"/>
    <property type="evidence" value="ECO:0007669"/>
    <property type="project" value="TreeGrafter"/>
</dbReference>
<feature type="domain" description="FZ" evidence="12">
    <location>
        <begin position="107"/>
        <end position="275"/>
    </location>
</feature>
<feature type="region of interest" description="Disordered" evidence="10">
    <location>
        <begin position="769"/>
        <end position="792"/>
    </location>
</feature>
<dbReference type="GO" id="GO:0060070">
    <property type="term" value="P:canonical Wnt signaling pathway"/>
    <property type="evidence" value="ECO:0007669"/>
    <property type="project" value="TreeGrafter"/>
</dbReference>
<evidence type="ECO:0000256" key="9">
    <source>
        <dbReference type="PROSITE-ProRule" id="PRU00090"/>
    </source>
</evidence>
<dbReference type="WBParaSite" id="SSLN_0000569101-mRNA-1">
    <property type="protein sequence ID" value="SSLN_0000569101-mRNA-1"/>
    <property type="gene ID" value="SSLN_0000569101"/>
</dbReference>
<sequence length="888" mass="98463">MSPLTFIVLLLLGTWTMVIPSLAKAPSQPSQNMTIRIHRTVRQSGMVKTNDAESTHLSNSVPNGLADSVTYRHQEEEEEMKSPFGPHFGASIFSLGDRNDAVRDVARRPEKCVPIEIPMCKSIGYNLTYMPNEFNHETQEEAGLEEEEKEEEEEEEEAEAPQDVSLQQTEPKANKKMECKEVHQFYPLVKINCSADLRLFLCSLYAPICVPNWHWRLPACRSLCESARQGCTPVMRLYGFIWPERMNCDRFPEDAYVKLIYRSLLPTLQKQCVSRGENGAVTSSEERSGGVEGTGVEAKPPSKAGDKALWQSGEAKLRTVRLCYPCRCREPFIRDLRPPFNEVITGGVAGCLPSCHIPAFYDMADRTFATFWLGLWASLCALSTFTIVVTFLADPGRFQYPERPIVYLSTCYLLVGVGYLIRVVLGHENIACEGPVLRRGTTGPAQCSIVFLFTYLFGMAASVWWIILTFTWFLAAGLKWGSEAIAKYSQAFHFVAWFFPGAQAMTVLTMSAVDGDPVGGLCYVGATSITNLKAFVLAPLCFYLALGTIFLLAGFIALFRIRSVIKMQAPGGAKTEKLEKLMIRISIFGVLYTVPAAVVIACVAYEIMNRESWQLVHNCRCNDNPIGHLDRIYSTEDGQLNQDLVRSAESILSEHKLLFKLGELEGQHPQQENWHAFTTIANAQPEYAVFMLKYFMSLVVGITSGFWIWSSKTLESWRMCCHRIVRRDVPISPACGLSRGFTGINSQMPVTSPSGTDWNELNKARWGEASPAGDTGIALSSPGSTVAMGGAPRKTQWGVNELVPGMQLLPNNSSNPQSGFNHIRAHGDLMRRSAGQELTEQRIPSSGYPTSYGPGNGTRSSTSGSQATSHGQIPKQQNTRLIVPPNVI</sequence>
<feature type="compositionally biased region" description="Acidic residues" evidence="10">
    <location>
        <begin position="140"/>
        <end position="160"/>
    </location>
</feature>
<feature type="domain" description="G-protein coupled receptors family 2 profile 2" evidence="13">
    <location>
        <begin position="367"/>
        <end position="716"/>
    </location>
</feature>
<feature type="disulfide bond" evidence="9">
    <location>
        <begin position="224"/>
        <end position="248"/>
    </location>
</feature>
<feature type="region of interest" description="Disordered" evidence="10">
    <location>
        <begin position="138"/>
        <end position="171"/>
    </location>
</feature>
<evidence type="ECO:0000256" key="10">
    <source>
        <dbReference type="SAM" id="MobiDB-lite"/>
    </source>
</evidence>
<reference evidence="14 15" key="2">
    <citation type="submission" date="2018-11" db="EMBL/GenBank/DDBJ databases">
        <authorList>
            <consortium name="Pathogen Informatics"/>
        </authorList>
    </citation>
    <scope>NUCLEOTIDE SEQUENCE [LARGE SCALE GENOMIC DNA]</scope>
    <source>
        <strain evidence="14 15">NST_G2</strain>
    </source>
</reference>
<feature type="compositionally biased region" description="Polar residues" evidence="10">
    <location>
        <begin position="836"/>
        <end position="849"/>
    </location>
</feature>
<feature type="signal peptide" evidence="11">
    <location>
        <begin position="1"/>
        <end position="23"/>
    </location>
</feature>
<dbReference type="SMART" id="SM01330">
    <property type="entry name" value="Frizzled"/>
    <property type="match status" value="1"/>
</dbReference>
<dbReference type="SMART" id="SM00063">
    <property type="entry name" value="FRI"/>
    <property type="match status" value="1"/>
</dbReference>
<evidence type="ECO:0000256" key="7">
    <source>
        <dbReference type="ARBA" id="ARBA00023157"/>
    </source>
</evidence>
<keyword evidence="7 9" id="KW-1015">Disulfide bond</keyword>
<evidence type="ECO:0000256" key="2">
    <source>
        <dbReference type="ARBA" id="ARBA00008077"/>
    </source>
</evidence>
<organism evidence="16">
    <name type="scientific">Schistocephalus solidus</name>
    <name type="common">Tapeworm</name>
    <dbReference type="NCBI Taxonomy" id="70667"/>
    <lineage>
        <taxon>Eukaryota</taxon>
        <taxon>Metazoa</taxon>
        <taxon>Spiralia</taxon>
        <taxon>Lophotrochozoa</taxon>
        <taxon>Platyhelminthes</taxon>
        <taxon>Cestoda</taxon>
        <taxon>Eucestoda</taxon>
        <taxon>Diphyllobothriidea</taxon>
        <taxon>Diphyllobothriidae</taxon>
        <taxon>Schistocephalus</taxon>
    </lineage>
</organism>
<comment type="caution">
    <text evidence="9">Lacks conserved residue(s) required for the propagation of feature annotation.</text>
</comment>
<reference evidence="16" key="1">
    <citation type="submission" date="2016-06" db="UniProtKB">
        <authorList>
            <consortium name="WormBaseParasite"/>
        </authorList>
    </citation>
    <scope>IDENTIFICATION</scope>
</reference>
<dbReference type="Pfam" id="PF01392">
    <property type="entry name" value="Fz"/>
    <property type="match status" value="1"/>
</dbReference>
<evidence type="ECO:0000256" key="1">
    <source>
        <dbReference type="ARBA" id="ARBA00004141"/>
    </source>
</evidence>
<keyword evidence="15" id="KW-1185">Reference proteome</keyword>
<evidence type="ECO:0000313" key="14">
    <source>
        <dbReference type="EMBL" id="VDL91897.1"/>
    </source>
</evidence>
<proteinExistence type="inferred from homology"/>
<dbReference type="InterPro" id="IPR000539">
    <property type="entry name" value="Frizzled/Smoothened_7TM"/>
</dbReference>
<dbReference type="InterPro" id="IPR020067">
    <property type="entry name" value="Frizzled_dom"/>
</dbReference>
<evidence type="ECO:0000256" key="11">
    <source>
        <dbReference type="SAM" id="SignalP"/>
    </source>
</evidence>
<keyword evidence="5" id="KW-1133">Transmembrane helix</keyword>
<feature type="region of interest" description="Disordered" evidence="10">
    <location>
        <begin position="836"/>
        <end position="888"/>
    </location>
</feature>
<feature type="region of interest" description="Disordered" evidence="10">
    <location>
        <begin position="279"/>
        <end position="306"/>
    </location>
</feature>
<name>A0A183SMR4_SCHSO</name>
<feature type="disulfide bond" evidence="9">
    <location>
        <begin position="193"/>
        <end position="231"/>
    </location>
</feature>
<keyword evidence="4" id="KW-0812">Transmembrane</keyword>
<dbReference type="InterPro" id="IPR036790">
    <property type="entry name" value="Frizzled_dom_sf"/>
</dbReference>
<evidence type="ECO:0000259" key="13">
    <source>
        <dbReference type="PROSITE" id="PS50261"/>
    </source>
</evidence>
<keyword evidence="8" id="KW-0675">Receptor</keyword>
<evidence type="ECO:0000256" key="6">
    <source>
        <dbReference type="ARBA" id="ARBA00023136"/>
    </source>
</evidence>
<dbReference type="InterPro" id="IPR017981">
    <property type="entry name" value="GPCR_2-like_7TM"/>
</dbReference>
<dbReference type="PANTHER" id="PTHR11309:SF126">
    <property type="entry name" value="FRIZZLED-2"/>
    <property type="match status" value="1"/>
</dbReference>
<keyword evidence="6" id="KW-0472">Membrane</keyword>
<evidence type="ECO:0000313" key="15">
    <source>
        <dbReference type="Proteomes" id="UP000275846"/>
    </source>
</evidence>
<dbReference type="GO" id="GO:0005886">
    <property type="term" value="C:plasma membrane"/>
    <property type="evidence" value="ECO:0007669"/>
    <property type="project" value="TreeGrafter"/>
</dbReference>
<evidence type="ECO:0000256" key="8">
    <source>
        <dbReference type="ARBA" id="ARBA00023170"/>
    </source>
</evidence>
<dbReference type="SUPFAM" id="SSF63501">
    <property type="entry name" value="Frizzled cysteine-rich domain"/>
    <property type="match status" value="2"/>
</dbReference>
<dbReference type="AlphaFoldDB" id="A0A183SMR4"/>
<keyword evidence="3" id="KW-0217">Developmental protein</keyword>
<dbReference type="OrthoDB" id="10053709at2759"/>
<dbReference type="PRINTS" id="PR00489">
    <property type="entry name" value="FRIZZLED"/>
</dbReference>
<evidence type="ECO:0000256" key="3">
    <source>
        <dbReference type="ARBA" id="ARBA00022473"/>
    </source>
</evidence>
<feature type="compositionally biased region" description="Polar residues" evidence="10">
    <location>
        <begin position="857"/>
        <end position="880"/>
    </location>
</feature>
<dbReference type="GO" id="GO:0035567">
    <property type="term" value="P:non-canonical Wnt signaling pathway"/>
    <property type="evidence" value="ECO:0007669"/>
    <property type="project" value="TreeGrafter"/>
</dbReference>
<dbReference type="EMBL" id="UYSU01033284">
    <property type="protein sequence ID" value="VDL91897.1"/>
    <property type="molecule type" value="Genomic_DNA"/>
</dbReference>
<comment type="subcellular location">
    <subcellularLocation>
        <location evidence="1">Membrane</location>
        <topology evidence="1">Multi-pass membrane protein</topology>
    </subcellularLocation>
</comment>
<dbReference type="PROSITE" id="PS50038">
    <property type="entry name" value="FZ"/>
    <property type="match status" value="1"/>
</dbReference>
<protein>
    <submittedName>
        <fullName evidence="16">Frizzled-8</fullName>
    </submittedName>
</protein>
<dbReference type="PROSITE" id="PS50261">
    <property type="entry name" value="G_PROTEIN_RECEP_F2_4"/>
    <property type="match status" value="1"/>
</dbReference>
<comment type="similarity">
    <text evidence="2">Belongs to the G-protein coupled receptor Fz/Smo family.</text>
</comment>
<dbReference type="InterPro" id="IPR015526">
    <property type="entry name" value="Frizzled/SFRP"/>
</dbReference>
<evidence type="ECO:0000313" key="16">
    <source>
        <dbReference type="WBParaSite" id="SSLN_0000569101-mRNA-1"/>
    </source>
</evidence>